<accession>A0A9P1IUC6</accession>
<dbReference type="EMBL" id="CANHGI010000005">
    <property type="protein sequence ID" value="CAI5452300.1"/>
    <property type="molecule type" value="Genomic_DNA"/>
</dbReference>
<dbReference type="Proteomes" id="UP001152747">
    <property type="component" value="Unassembled WGS sequence"/>
</dbReference>
<evidence type="ECO:0000313" key="3">
    <source>
        <dbReference type="EMBL" id="CAI5452300.1"/>
    </source>
</evidence>
<keyword evidence="4" id="KW-1185">Reference proteome</keyword>
<evidence type="ECO:0000256" key="2">
    <source>
        <dbReference type="SAM" id="SignalP"/>
    </source>
</evidence>
<comment type="caution">
    <text evidence="3">The sequence shown here is derived from an EMBL/GenBank/DDBJ whole genome shotgun (WGS) entry which is preliminary data.</text>
</comment>
<protein>
    <submittedName>
        <fullName evidence="3">Uncharacterized protein</fullName>
    </submittedName>
</protein>
<reference evidence="3" key="1">
    <citation type="submission" date="2022-11" db="EMBL/GenBank/DDBJ databases">
        <authorList>
            <person name="Kikuchi T."/>
        </authorList>
    </citation>
    <scope>NUCLEOTIDE SEQUENCE</scope>
    <source>
        <strain evidence="3">PS1010</strain>
    </source>
</reference>
<organism evidence="3 4">
    <name type="scientific">Caenorhabditis angaria</name>
    <dbReference type="NCBI Taxonomy" id="860376"/>
    <lineage>
        <taxon>Eukaryota</taxon>
        <taxon>Metazoa</taxon>
        <taxon>Ecdysozoa</taxon>
        <taxon>Nematoda</taxon>
        <taxon>Chromadorea</taxon>
        <taxon>Rhabditida</taxon>
        <taxon>Rhabditina</taxon>
        <taxon>Rhabditomorpha</taxon>
        <taxon>Rhabditoidea</taxon>
        <taxon>Rhabditidae</taxon>
        <taxon>Peloderinae</taxon>
        <taxon>Caenorhabditis</taxon>
    </lineage>
</organism>
<keyword evidence="2" id="KW-0732">Signal</keyword>
<sequence length="115" mass="12997">MFKVLVLCSISVAYAFPFFTWNQPVWSWPQLGYNQQQQQQPQNMYQNQYQDPSQNVIPVIYVVAEQDYDGSGNSTSAEGSGISAEIVIDYIQSDDGSGTEYQTTNDNTTSIENNY</sequence>
<gene>
    <name evidence="3" type="ORF">CAMP_LOCUS14937</name>
</gene>
<feature type="chain" id="PRO_5040113572" evidence="2">
    <location>
        <begin position="16"/>
        <end position="115"/>
    </location>
</feature>
<evidence type="ECO:0000313" key="4">
    <source>
        <dbReference type="Proteomes" id="UP001152747"/>
    </source>
</evidence>
<feature type="signal peptide" evidence="2">
    <location>
        <begin position="1"/>
        <end position="15"/>
    </location>
</feature>
<dbReference type="AlphaFoldDB" id="A0A9P1IUC6"/>
<proteinExistence type="predicted"/>
<feature type="region of interest" description="Disordered" evidence="1">
    <location>
        <begin position="95"/>
        <end position="115"/>
    </location>
</feature>
<evidence type="ECO:0000256" key="1">
    <source>
        <dbReference type="SAM" id="MobiDB-lite"/>
    </source>
</evidence>
<name>A0A9P1IUC6_9PELO</name>